<dbReference type="EMBL" id="GL732531">
    <property type="protein sequence ID" value="EFX85863.1"/>
    <property type="molecule type" value="Genomic_DNA"/>
</dbReference>
<feature type="compositionally biased region" description="Basic and acidic residues" evidence="1">
    <location>
        <begin position="194"/>
        <end position="205"/>
    </location>
</feature>
<evidence type="ECO:0000313" key="3">
    <source>
        <dbReference type="EMBL" id="EFX85864.1"/>
    </source>
</evidence>
<evidence type="ECO:0000313" key="4">
    <source>
        <dbReference type="Proteomes" id="UP000000305"/>
    </source>
</evidence>
<dbReference type="Proteomes" id="UP000000305">
    <property type="component" value="Unassembled WGS sequence"/>
</dbReference>
<dbReference type="HOGENOM" id="CLU_1134563_0_0_1"/>
<accession>E9G410</accession>
<sequence length="245" mass="28396">MENVVETPDISEFLIFIKKFADLVCVEFRHDDIEHWDVFSNKFRFSPNEKVEDGFFPVRAIIDSNGHVKLKVLNFIAREADWKIQRTDAEVIIRSLSYYGHRHKFCPGIFIASEYSCLEGDPLSKKIIFSQFPYEHYRSSQCSYFYSSTFKSSHNKIVTSAKCTNCRKMYSNRKAANKAQLLPNPPPKRVKCSSQKEKQVEEKNGDIQSATANLDKQRSNRIKVVIEEIQNETVTGDFDAIYLPE</sequence>
<organism evidence="2 4">
    <name type="scientific">Daphnia pulex</name>
    <name type="common">Water flea</name>
    <dbReference type="NCBI Taxonomy" id="6669"/>
    <lineage>
        <taxon>Eukaryota</taxon>
        <taxon>Metazoa</taxon>
        <taxon>Ecdysozoa</taxon>
        <taxon>Arthropoda</taxon>
        <taxon>Crustacea</taxon>
        <taxon>Branchiopoda</taxon>
        <taxon>Diplostraca</taxon>
        <taxon>Cladocera</taxon>
        <taxon>Anomopoda</taxon>
        <taxon>Daphniidae</taxon>
        <taxon>Daphnia</taxon>
    </lineage>
</organism>
<reference evidence="2 4" key="1">
    <citation type="journal article" date="2011" name="Science">
        <title>The ecoresponsive genome of Daphnia pulex.</title>
        <authorList>
            <person name="Colbourne J.K."/>
            <person name="Pfrender M.E."/>
            <person name="Gilbert D."/>
            <person name="Thomas W.K."/>
            <person name="Tucker A."/>
            <person name="Oakley T.H."/>
            <person name="Tokishita S."/>
            <person name="Aerts A."/>
            <person name="Arnold G.J."/>
            <person name="Basu M.K."/>
            <person name="Bauer D.J."/>
            <person name="Caceres C.E."/>
            <person name="Carmel L."/>
            <person name="Casola C."/>
            <person name="Choi J.H."/>
            <person name="Detter J.C."/>
            <person name="Dong Q."/>
            <person name="Dusheyko S."/>
            <person name="Eads B.D."/>
            <person name="Frohlich T."/>
            <person name="Geiler-Samerotte K.A."/>
            <person name="Gerlach D."/>
            <person name="Hatcher P."/>
            <person name="Jogdeo S."/>
            <person name="Krijgsveld J."/>
            <person name="Kriventseva E.V."/>
            <person name="Kultz D."/>
            <person name="Laforsch C."/>
            <person name="Lindquist E."/>
            <person name="Lopez J."/>
            <person name="Manak J.R."/>
            <person name="Muller J."/>
            <person name="Pangilinan J."/>
            <person name="Patwardhan R.P."/>
            <person name="Pitluck S."/>
            <person name="Pritham E.J."/>
            <person name="Rechtsteiner A."/>
            <person name="Rho M."/>
            <person name="Rogozin I.B."/>
            <person name="Sakarya O."/>
            <person name="Salamov A."/>
            <person name="Schaack S."/>
            <person name="Shapiro H."/>
            <person name="Shiga Y."/>
            <person name="Skalitzky C."/>
            <person name="Smith Z."/>
            <person name="Souvorov A."/>
            <person name="Sung W."/>
            <person name="Tang Z."/>
            <person name="Tsuchiya D."/>
            <person name="Tu H."/>
            <person name="Vos H."/>
            <person name="Wang M."/>
            <person name="Wolf Y.I."/>
            <person name="Yamagata H."/>
            <person name="Yamada T."/>
            <person name="Ye Y."/>
            <person name="Shaw J.R."/>
            <person name="Andrews J."/>
            <person name="Crease T.J."/>
            <person name="Tang H."/>
            <person name="Lucas S.M."/>
            <person name="Robertson H.M."/>
            <person name="Bork P."/>
            <person name="Koonin E.V."/>
            <person name="Zdobnov E.M."/>
            <person name="Grigoriev I.V."/>
            <person name="Lynch M."/>
            <person name="Boore J.L."/>
        </authorList>
    </citation>
    <scope>NUCLEOTIDE SEQUENCE [LARGE SCALE GENOMIC DNA]</scope>
</reference>
<gene>
    <name evidence="2" type="ORF">DAPPUDRAFT_313738</name>
    <name evidence="3" type="ORF">DAPPUDRAFT_313741</name>
</gene>
<dbReference type="KEGG" id="dpx:DAPPUDRAFT_313738"/>
<proteinExistence type="predicted"/>
<evidence type="ECO:0000313" key="2">
    <source>
        <dbReference type="EMBL" id="EFX85863.1"/>
    </source>
</evidence>
<dbReference type="OrthoDB" id="6336440at2759"/>
<dbReference type="EMBL" id="GL732531">
    <property type="protein sequence ID" value="EFX85864.1"/>
    <property type="molecule type" value="Genomic_DNA"/>
</dbReference>
<evidence type="ECO:0000256" key="1">
    <source>
        <dbReference type="SAM" id="MobiDB-lite"/>
    </source>
</evidence>
<protein>
    <submittedName>
        <fullName evidence="2">Uncharacterized protein</fullName>
    </submittedName>
</protein>
<feature type="region of interest" description="Disordered" evidence="1">
    <location>
        <begin position="178"/>
        <end position="214"/>
    </location>
</feature>
<dbReference type="KEGG" id="dpx:DAPPUDRAFT_313741"/>
<dbReference type="AlphaFoldDB" id="E9G410"/>
<keyword evidence="4" id="KW-1185">Reference proteome</keyword>
<name>E9G410_DAPPU</name>